<keyword evidence="2" id="KW-1185">Reference proteome</keyword>
<proteinExistence type="predicted"/>
<dbReference type="RefSeq" id="WP_058305563.1">
    <property type="nucleotide sequence ID" value="NZ_CABKVG010000007.1"/>
</dbReference>
<dbReference type="EMBL" id="CP091511">
    <property type="protein sequence ID" value="UOO89677.1"/>
    <property type="molecule type" value="Genomic_DNA"/>
</dbReference>
<organism evidence="1 2">
    <name type="scientific">Vitreoscilla massiliensis</name>
    <dbReference type="NCBI Taxonomy" id="1689272"/>
    <lineage>
        <taxon>Bacteria</taxon>
        <taxon>Pseudomonadati</taxon>
        <taxon>Pseudomonadota</taxon>
        <taxon>Betaproteobacteria</taxon>
        <taxon>Neisseriales</taxon>
        <taxon>Neisseriaceae</taxon>
        <taxon>Vitreoscilla</taxon>
    </lineage>
</organism>
<evidence type="ECO:0008006" key="3">
    <source>
        <dbReference type="Google" id="ProtNLM"/>
    </source>
</evidence>
<gene>
    <name evidence="1" type="ORF">LVJ82_01430</name>
</gene>
<accession>A0ABY4E1L5</accession>
<reference evidence="1 2" key="1">
    <citation type="journal article" date="2022" name="Res Sq">
        <title>Evolution of multicellular longitudinally dividing oral cavity symbionts (Neisseriaceae).</title>
        <authorList>
            <person name="Nyongesa S."/>
            <person name="Weber P."/>
            <person name="Bernet E."/>
            <person name="Pullido F."/>
            <person name="Nieckarz M."/>
            <person name="Delaby M."/>
            <person name="Nieves C."/>
            <person name="Viehboeck T."/>
            <person name="Krause N."/>
            <person name="Rivera-Millot A."/>
            <person name="Nakamura A."/>
            <person name="Vischer N."/>
            <person name="VanNieuwenhze M."/>
            <person name="Brun Y."/>
            <person name="Cava F."/>
            <person name="Bulgheresi S."/>
            <person name="Veyrier F."/>
        </authorList>
    </citation>
    <scope>NUCLEOTIDE SEQUENCE [LARGE SCALE GENOMIC DNA]</scope>
    <source>
        <strain evidence="1 2">SN4</strain>
    </source>
</reference>
<name>A0ABY4E1L5_9NEIS</name>
<sequence length="157" mass="17377">MKKLGILLGLISIVASADVVLYGQVKKGQAETVFDSTQTSAAGLQDYGSRISIRFANGTKCEIAPLEDTTGAQFVLIETHPQLAYKQVTGPFKFYFSSNHPYPKNQQFSSEETKRLVDANIKKRNAKIAEAVAMNRKTQSCDELFGWIQKAKINSIQ</sequence>
<evidence type="ECO:0000313" key="1">
    <source>
        <dbReference type="EMBL" id="UOO89677.1"/>
    </source>
</evidence>
<dbReference type="Proteomes" id="UP000832011">
    <property type="component" value="Chromosome"/>
</dbReference>
<evidence type="ECO:0000313" key="2">
    <source>
        <dbReference type="Proteomes" id="UP000832011"/>
    </source>
</evidence>
<protein>
    <recommendedName>
        <fullName evidence="3">DUF4369 domain-containing protein</fullName>
    </recommendedName>
</protein>